<proteinExistence type="predicted"/>
<gene>
    <name evidence="1" type="ORF">PHMEG_00019564</name>
</gene>
<accession>A0A225VR75</accession>
<name>A0A225VR75_9STRA</name>
<dbReference type="Proteomes" id="UP000198211">
    <property type="component" value="Unassembled WGS sequence"/>
</dbReference>
<dbReference type="OrthoDB" id="108594at2759"/>
<keyword evidence="2" id="KW-1185">Reference proteome</keyword>
<organism evidence="1 2">
    <name type="scientific">Phytophthora megakarya</name>
    <dbReference type="NCBI Taxonomy" id="4795"/>
    <lineage>
        <taxon>Eukaryota</taxon>
        <taxon>Sar</taxon>
        <taxon>Stramenopiles</taxon>
        <taxon>Oomycota</taxon>
        <taxon>Peronosporomycetes</taxon>
        <taxon>Peronosporales</taxon>
        <taxon>Peronosporaceae</taxon>
        <taxon>Phytophthora</taxon>
    </lineage>
</organism>
<comment type="caution">
    <text evidence="1">The sequence shown here is derived from an EMBL/GenBank/DDBJ whole genome shotgun (WGS) entry which is preliminary data.</text>
</comment>
<sequence>MEEQWRFLAPWTCILKDRFCHTLTEINGGISGKLQLLLQVNIPEGPIRYNPNSDICSSIERQITHEGLKLLAAVAHVDYDSWRYLLVHHCGVNLGHEGEEKFESEILVRYQIRFFHTMDLVQMCGTRQHYSPRRLYTEALETILAMSGKVQKNWEIQIPVQVILSPNPWSNEGKLNHLLMIRAAEKLIREEWNTPKEQSPPLEAKFPRCSFVLEPMIAEFGHDAVDEDTANILETLVLENVWFSSVSLTIDLPEALASNARLRKLVLGKLTSRLFDSTRRCKDIGLNHINCNNQSKQLQLDRIDLRARFLQPPVFEALYSAMIHNQVASEVSFLGMMDVYDRITWWKWLAYALFSNRARAYSSCERVSMTWISRMATADIEAFSSVLVSKHPEEELFNCTRGLVDEQDATLTANAAVRWEFDERNEPVLNSEVLSFPCSTPHVRTFSDNGESEWVNVIIPGYGRCQVQRENLVFHESRNQDLFCPLQSLEIGFGGPTVPISSGLPLFLSCVGQSLRVLTIGAVQADVEVNMILERCPNLHTLCLRKKWASAKFNFAEYQAHGLPLPQVSFESTDISTLANELGDANSGLTKCLERLEVRLNFEEDIQTTNRRLKNELAALLLMLGTNQRLEYFRLHMAFRFSEYIADFRKYHQIATNQSIKLPIACKNAFLSVLSYNAGIKRRTGWLRRTMMDFNVDVITIIFQFAATPVLRKIFVELE</sequence>
<evidence type="ECO:0000313" key="2">
    <source>
        <dbReference type="Proteomes" id="UP000198211"/>
    </source>
</evidence>
<reference evidence="2" key="1">
    <citation type="submission" date="2017-03" db="EMBL/GenBank/DDBJ databases">
        <title>Phytopthora megakarya and P. palmivora, two closely related causual agents of cacao black pod achieved similar genome size and gene model numbers by different mechanisms.</title>
        <authorList>
            <person name="Ali S."/>
            <person name="Shao J."/>
            <person name="Larry D.J."/>
            <person name="Kronmiller B."/>
            <person name="Shen D."/>
            <person name="Strem M.D."/>
            <person name="Melnick R.L."/>
            <person name="Guiltinan M.J."/>
            <person name="Tyler B.M."/>
            <person name="Meinhardt L.W."/>
            <person name="Bailey B.A."/>
        </authorList>
    </citation>
    <scope>NUCLEOTIDE SEQUENCE [LARGE SCALE GENOMIC DNA]</scope>
    <source>
        <strain evidence="2">zdho120</strain>
    </source>
</reference>
<dbReference type="EMBL" id="NBNE01003328">
    <property type="protein sequence ID" value="OWZ07966.1"/>
    <property type="molecule type" value="Genomic_DNA"/>
</dbReference>
<protein>
    <submittedName>
        <fullName evidence="1">Uncharacterized protein</fullName>
    </submittedName>
</protein>
<evidence type="ECO:0000313" key="1">
    <source>
        <dbReference type="EMBL" id="OWZ07966.1"/>
    </source>
</evidence>
<dbReference type="AlphaFoldDB" id="A0A225VR75"/>